<dbReference type="AlphaFoldDB" id="A0AAQ3UIR1"/>
<feature type="region of interest" description="Disordered" evidence="1">
    <location>
        <begin position="42"/>
        <end position="61"/>
    </location>
</feature>
<reference evidence="2 3" key="1">
    <citation type="submission" date="2024-02" db="EMBL/GenBank/DDBJ databases">
        <title>High-quality chromosome-scale genome assembly of Pensacola bahiagrass (Paspalum notatum Flugge var. saurae).</title>
        <authorList>
            <person name="Vega J.M."/>
            <person name="Podio M."/>
            <person name="Orjuela J."/>
            <person name="Siena L.A."/>
            <person name="Pessino S.C."/>
            <person name="Combes M.C."/>
            <person name="Mariac C."/>
            <person name="Albertini E."/>
            <person name="Pupilli F."/>
            <person name="Ortiz J.P.A."/>
            <person name="Leblanc O."/>
        </authorList>
    </citation>
    <scope>NUCLEOTIDE SEQUENCE [LARGE SCALE GENOMIC DNA]</scope>
    <source>
        <strain evidence="2">R1</strain>
        <tissue evidence="2">Leaf</tissue>
    </source>
</reference>
<sequence length="61" mass="6361">MSTEAIQAPAPADLLPRRRGQIKGKTMKEVIAAIVAMAAALAKNSRGGEEGLPRSDDTDGK</sequence>
<evidence type="ECO:0000313" key="3">
    <source>
        <dbReference type="Proteomes" id="UP001341281"/>
    </source>
</evidence>
<name>A0AAQ3UIR1_PASNO</name>
<organism evidence="2 3">
    <name type="scientific">Paspalum notatum var. saurae</name>
    <dbReference type="NCBI Taxonomy" id="547442"/>
    <lineage>
        <taxon>Eukaryota</taxon>
        <taxon>Viridiplantae</taxon>
        <taxon>Streptophyta</taxon>
        <taxon>Embryophyta</taxon>
        <taxon>Tracheophyta</taxon>
        <taxon>Spermatophyta</taxon>
        <taxon>Magnoliopsida</taxon>
        <taxon>Liliopsida</taxon>
        <taxon>Poales</taxon>
        <taxon>Poaceae</taxon>
        <taxon>PACMAD clade</taxon>
        <taxon>Panicoideae</taxon>
        <taxon>Andropogonodae</taxon>
        <taxon>Paspaleae</taxon>
        <taxon>Paspalinae</taxon>
        <taxon>Paspalum</taxon>
    </lineage>
</organism>
<evidence type="ECO:0000256" key="1">
    <source>
        <dbReference type="SAM" id="MobiDB-lite"/>
    </source>
</evidence>
<dbReference type="EMBL" id="CP144753">
    <property type="protein sequence ID" value="WVZ93014.1"/>
    <property type="molecule type" value="Genomic_DNA"/>
</dbReference>
<proteinExistence type="predicted"/>
<feature type="compositionally biased region" description="Basic and acidic residues" evidence="1">
    <location>
        <begin position="46"/>
        <end position="61"/>
    </location>
</feature>
<gene>
    <name evidence="2" type="ORF">U9M48_039037</name>
</gene>
<protein>
    <submittedName>
        <fullName evidence="2">Uncharacterized protein</fullName>
    </submittedName>
</protein>
<dbReference type="Proteomes" id="UP001341281">
    <property type="component" value="Chromosome 09"/>
</dbReference>
<accession>A0AAQ3UIR1</accession>
<evidence type="ECO:0000313" key="2">
    <source>
        <dbReference type="EMBL" id="WVZ93014.1"/>
    </source>
</evidence>
<keyword evidence="3" id="KW-1185">Reference proteome</keyword>